<name>A0ABV3QVQ7_9HYPH</name>
<accession>A0ABV3QVQ7</accession>
<organism evidence="1 2">
    <name type="scientific">Mesorhizobium marinum</name>
    <dbReference type="NCBI Taxonomy" id="3228790"/>
    <lineage>
        <taxon>Bacteria</taxon>
        <taxon>Pseudomonadati</taxon>
        <taxon>Pseudomonadota</taxon>
        <taxon>Alphaproteobacteria</taxon>
        <taxon>Hyphomicrobiales</taxon>
        <taxon>Phyllobacteriaceae</taxon>
        <taxon>Mesorhizobium</taxon>
    </lineage>
</organism>
<sequence>MLPWQVRPYRREILADGIALYSADRSPKSLVVGFCGRDHRLFLSVGMILQTLDHTRFDLMTVVDPAELHFDSGVEGYANSLVELAGRLSDVVAARGYSGVVTYGTSMGGLPALRVGLLMGADRAVAAGGRFAWNIGRLLRGEKHVGAFDLLCRCRKPGKTEIYAIFSEGHDGDVESAERLAAIRPDSRLLPLPCLDHNFVYEIQKARRLDEYHREIFDLRRKPDPAVLRRSLTKRSKLDPRRTFYIGL</sequence>
<reference evidence="1 2" key="1">
    <citation type="submission" date="2024-06" db="EMBL/GenBank/DDBJ databases">
        <authorList>
            <person name="Tuo L."/>
        </authorList>
    </citation>
    <scope>NUCLEOTIDE SEQUENCE [LARGE SCALE GENOMIC DNA]</scope>
    <source>
        <strain evidence="1 2">ZMM04-5</strain>
    </source>
</reference>
<evidence type="ECO:0000313" key="2">
    <source>
        <dbReference type="Proteomes" id="UP001556196"/>
    </source>
</evidence>
<gene>
    <name evidence="1" type="ORF">ABUE31_02625</name>
</gene>
<keyword evidence="1" id="KW-0378">Hydrolase</keyword>
<dbReference type="EMBL" id="JBFOCI010000001">
    <property type="protein sequence ID" value="MEW9804880.1"/>
    <property type="molecule type" value="Genomic_DNA"/>
</dbReference>
<evidence type="ECO:0000313" key="1">
    <source>
        <dbReference type="EMBL" id="MEW9804880.1"/>
    </source>
</evidence>
<protein>
    <submittedName>
        <fullName evidence="1">Alpha/beta fold hydrolase</fullName>
    </submittedName>
</protein>
<proteinExistence type="predicted"/>
<dbReference type="InterPro" id="IPR029058">
    <property type="entry name" value="AB_hydrolase_fold"/>
</dbReference>
<dbReference type="Proteomes" id="UP001556196">
    <property type="component" value="Unassembled WGS sequence"/>
</dbReference>
<dbReference type="RefSeq" id="WP_367721938.1">
    <property type="nucleotide sequence ID" value="NZ_JBFOCI010000001.1"/>
</dbReference>
<comment type="caution">
    <text evidence="1">The sequence shown here is derived from an EMBL/GenBank/DDBJ whole genome shotgun (WGS) entry which is preliminary data.</text>
</comment>
<dbReference type="SUPFAM" id="SSF53474">
    <property type="entry name" value="alpha/beta-Hydrolases"/>
    <property type="match status" value="1"/>
</dbReference>
<keyword evidence="2" id="KW-1185">Reference proteome</keyword>
<dbReference type="GO" id="GO:0016787">
    <property type="term" value="F:hydrolase activity"/>
    <property type="evidence" value="ECO:0007669"/>
    <property type="project" value="UniProtKB-KW"/>
</dbReference>